<dbReference type="InterPro" id="IPR036942">
    <property type="entry name" value="Beta-barrel_TonB_sf"/>
</dbReference>
<dbReference type="InterPro" id="IPR000531">
    <property type="entry name" value="Beta-barrel_TonB"/>
</dbReference>
<dbReference type="Proteomes" id="UP000525298">
    <property type="component" value="Unassembled WGS sequence"/>
</dbReference>
<dbReference type="InterPro" id="IPR012910">
    <property type="entry name" value="Plug_dom"/>
</dbReference>
<evidence type="ECO:0000256" key="7">
    <source>
        <dbReference type="ARBA" id="ARBA00023136"/>
    </source>
</evidence>
<dbReference type="InterPro" id="IPR039426">
    <property type="entry name" value="TonB-dep_rcpt-like"/>
</dbReference>
<keyword evidence="16" id="KW-1185">Reference proteome</keyword>
<evidence type="ECO:0000256" key="6">
    <source>
        <dbReference type="ARBA" id="ARBA00023077"/>
    </source>
</evidence>
<keyword evidence="8 15" id="KW-0675">Receptor</keyword>
<reference evidence="15 16" key="1">
    <citation type="submission" date="2020-07" db="EMBL/GenBank/DDBJ databases">
        <title>Genomic Encyclopedia of Type Strains, Phase IV (KMG-IV): sequencing the most valuable type-strain genomes for metagenomic binning, comparative biology and taxonomic classification.</title>
        <authorList>
            <person name="Goeker M."/>
        </authorList>
    </citation>
    <scope>NUCLEOTIDE SEQUENCE [LARGE SCALE GENOMIC DNA]</scope>
    <source>
        <strain evidence="15 16">DSM 17721</strain>
    </source>
</reference>
<dbReference type="Pfam" id="PF07715">
    <property type="entry name" value="Plug"/>
    <property type="match status" value="1"/>
</dbReference>
<evidence type="ECO:0000256" key="2">
    <source>
        <dbReference type="ARBA" id="ARBA00022448"/>
    </source>
</evidence>
<dbReference type="GO" id="GO:0044718">
    <property type="term" value="P:siderophore transmembrane transport"/>
    <property type="evidence" value="ECO:0007669"/>
    <property type="project" value="TreeGrafter"/>
</dbReference>
<evidence type="ECO:0000256" key="1">
    <source>
        <dbReference type="ARBA" id="ARBA00004571"/>
    </source>
</evidence>
<name>A0A7W0CAC6_9BACT</name>
<feature type="chain" id="PRO_5031180521" evidence="12">
    <location>
        <begin position="25"/>
        <end position="482"/>
    </location>
</feature>
<dbReference type="InterPro" id="IPR037066">
    <property type="entry name" value="Plug_dom_sf"/>
</dbReference>
<gene>
    <name evidence="15" type="ORF">HNR65_002442</name>
</gene>
<evidence type="ECO:0000256" key="4">
    <source>
        <dbReference type="ARBA" id="ARBA00022692"/>
    </source>
</evidence>
<dbReference type="Gene3D" id="2.40.170.20">
    <property type="entry name" value="TonB-dependent receptor, beta-barrel domain"/>
    <property type="match status" value="1"/>
</dbReference>
<comment type="similarity">
    <text evidence="10 11">Belongs to the TonB-dependent receptor family.</text>
</comment>
<accession>A0A7W0CAC6</accession>
<evidence type="ECO:0000256" key="10">
    <source>
        <dbReference type="PROSITE-ProRule" id="PRU01360"/>
    </source>
</evidence>
<keyword evidence="7 10" id="KW-0472">Membrane</keyword>
<dbReference type="EMBL" id="JACDUS010000007">
    <property type="protein sequence ID" value="MBA2882101.1"/>
    <property type="molecule type" value="Genomic_DNA"/>
</dbReference>
<evidence type="ECO:0000256" key="8">
    <source>
        <dbReference type="ARBA" id="ARBA00023170"/>
    </source>
</evidence>
<proteinExistence type="inferred from homology"/>
<feature type="domain" description="TonB-dependent receptor-like beta-barrel" evidence="13">
    <location>
        <begin position="237"/>
        <end position="482"/>
    </location>
</feature>
<keyword evidence="6 11" id="KW-0798">TonB box</keyword>
<dbReference type="PANTHER" id="PTHR30069:SF29">
    <property type="entry name" value="HEMOGLOBIN AND HEMOGLOBIN-HAPTOGLOBIN-BINDING PROTEIN 1-RELATED"/>
    <property type="match status" value="1"/>
</dbReference>
<feature type="domain" description="TonB-dependent receptor plug" evidence="14">
    <location>
        <begin position="54"/>
        <end position="163"/>
    </location>
</feature>
<protein>
    <submittedName>
        <fullName evidence="15">Iron complex outermembrane receptor protein</fullName>
    </submittedName>
</protein>
<evidence type="ECO:0000259" key="14">
    <source>
        <dbReference type="Pfam" id="PF07715"/>
    </source>
</evidence>
<dbReference type="GO" id="GO:0015344">
    <property type="term" value="F:siderophore uptake transmembrane transporter activity"/>
    <property type="evidence" value="ECO:0007669"/>
    <property type="project" value="TreeGrafter"/>
</dbReference>
<dbReference type="PROSITE" id="PS52016">
    <property type="entry name" value="TONB_DEPENDENT_REC_3"/>
    <property type="match status" value="1"/>
</dbReference>
<feature type="signal peptide" evidence="12">
    <location>
        <begin position="1"/>
        <end position="24"/>
    </location>
</feature>
<evidence type="ECO:0000256" key="3">
    <source>
        <dbReference type="ARBA" id="ARBA00022452"/>
    </source>
</evidence>
<organism evidence="15 16">
    <name type="scientific">Desulfosalsimonas propionicica</name>
    <dbReference type="NCBI Taxonomy" id="332175"/>
    <lineage>
        <taxon>Bacteria</taxon>
        <taxon>Pseudomonadati</taxon>
        <taxon>Thermodesulfobacteriota</taxon>
        <taxon>Desulfobacteria</taxon>
        <taxon>Desulfobacterales</taxon>
        <taxon>Desulfosalsimonadaceae</taxon>
        <taxon>Desulfosalsimonas</taxon>
    </lineage>
</organism>
<dbReference type="AlphaFoldDB" id="A0A7W0CAC6"/>
<evidence type="ECO:0000256" key="11">
    <source>
        <dbReference type="RuleBase" id="RU003357"/>
    </source>
</evidence>
<keyword evidence="4 10" id="KW-0812">Transmembrane</keyword>
<evidence type="ECO:0000259" key="13">
    <source>
        <dbReference type="Pfam" id="PF00593"/>
    </source>
</evidence>
<evidence type="ECO:0000313" key="16">
    <source>
        <dbReference type="Proteomes" id="UP000525298"/>
    </source>
</evidence>
<evidence type="ECO:0000256" key="9">
    <source>
        <dbReference type="ARBA" id="ARBA00023237"/>
    </source>
</evidence>
<comment type="subcellular location">
    <subcellularLocation>
        <location evidence="1 10">Cell outer membrane</location>
        <topology evidence="1 10">Multi-pass membrane protein</topology>
    </subcellularLocation>
</comment>
<keyword evidence="3 10" id="KW-1134">Transmembrane beta strand</keyword>
<keyword evidence="5 12" id="KW-0732">Signal</keyword>
<evidence type="ECO:0000313" key="15">
    <source>
        <dbReference type="EMBL" id="MBA2882101.1"/>
    </source>
</evidence>
<sequence length="482" mass="54658">MKFIQLRFALLLAAGLFFCLPAQAQAKENKTSVQQAPYRLDRVIVRSHPMGEKAMEVTPDVTVINVDKFEKAGRIHHVQDLLNEIPGLDVMQSNITPSPSEQVYIRGLDQSRIQIFLDGKPMRLMGRMGYYKIDWTTMPIDNVESIEIIRGSHSLLYPFSMGGAINIITKKGKQTDDLKPDIAVATEFGTYGAESHSANIEGGFSNAIGYALALADRSGDGYLRNNDYNTTSFNSRISLFLPTHGTLTAGWDYVDNQTGYAVINDPDDPASNYDPDYPVVRADEIDTFTHDYEGKAYAGGDSYWEKTTNEYSLLFEQPLGPGDLEAQIYQHQSERDRFYYNASGEQNKQPGTEELNTGVYIKYLDCDLAQNHSFSIGGEYRAQGDDDNEDFYEILSAYFQDAWTISPALTLTWGTRYYEFRSDAYQAGFPGWGIFYQLSPEEQAKYEYRRVEKEWCPKARLNYELNPDLSLYASVSREMRTP</sequence>
<dbReference type="GO" id="GO:0009279">
    <property type="term" value="C:cell outer membrane"/>
    <property type="evidence" value="ECO:0007669"/>
    <property type="project" value="UniProtKB-SubCell"/>
</dbReference>
<dbReference type="Pfam" id="PF00593">
    <property type="entry name" value="TonB_dep_Rec_b-barrel"/>
    <property type="match status" value="1"/>
</dbReference>
<evidence type="ECO:0000256" key="12">
    <source>
        <dbReference type="SAM" id="SignalP"/>
    </source>
</evidence>
<dbReference type="PANTHER" id="PTHR30069">
    <property type="entry name" value="TONB-DEPENDENT OUTER MEMBRANE RECEPTOR"/>
    <property type="match status" value="1"/>
</dbReference>
<evidence type="ECO:0000256" key="5">
    <source>
        <dbReference type="ARBA" id="ARBA00022729"/>
    </source>
</evidence>
<keyword evidence="9 10" id="KW-0998">Cell outer membrane</keyword>
<dbReference type="Gene3D" id="2.170.130.10">
    <property type="entry name" value="TonB-dependent receptor, plug domain"/>
    <property type="match status" value="1"/>
</dbReference>
<comment type="caution">
    <text evidence="15">The sequence shown here is derived from an EMBL/GenBank/DDBJ whole genome shotgun (WGS) entry which is preliminary data.</text>
</comment>
<dbReference type="SUPFAM" id="SSF56935">
    <property type="entry name" value="Porins"/>
    <property type="match status" value="1"/>
</dbReference>
<keyword evidence="2 10" id="KW-0813">Transport</keyword>